<dbReference type="GO" id="GO:0060070">
    <property type="term" value="P:canonical Wnt signaling pathway"/>
    <property type="evidence" value="ECO:0007669"/>
    <property type="project" value="TreeGrafter"/>
</dbReference>
<evidence type="ECO:0000256" key="7">
    <source>
        <dbReference type="ARBA" id="ARBA00023157"/>
    </source>
</evidence>
<evidence type="ECO:0000256" key="1">
    <source>
        <dbReference type="ARBA" id="ARBA00004498"/>
    </source>
</evidence>
<dbReference type="OrthoDB" id="5945655at2759"/>
<proteinExistence type="inferred from homology"/>
<dbReference type="InterPro" id="IPR043158">
    <property type="entry name" value="Wnt_C"/>
</dbReference>
<keyword evidence="5" id="KW-0272">Extracellular matrix</keyword>
<comment type="function">
    <text evidence="9">Ligand for members of the frizzled family of seven transmembrane receptors.</text>
</comment>
<evidence type="ECO:0000313" key="10">
    <source>
        <dbReference type="EMBL" id="MPC53903.1"/>
    </source>
</evidence>
<dbReference type="GO" id="GO:0005615">
    <property type="term" value="C:extracellular space"/>
    <property type="evidence" value="ECO:0007669"/>
    <property type="project" value="TreeGrafter"/>
</dbReference>
<dbReference type="EMBL" id="VSRR010011967">
    <property type="protein sequence ID" value="MPC53903.1"/>
    <property type="molecule type" value="Genomic_DNA"/>
</dbReference>
<dbReference type="AlphaFoldDB" id="A0A5B7G9H4"/>
<dbReference type="GO" id="GO:0005109">
    <property type="term" value="F:frizzled binding"/>
    <property type="evidence" value="ECO:0007669"/>
    <property type="project" value="TreeGrafter"/>
</dbReference>
<reference evidence="10 11" key="1">
    <citation type="submission" date="2019-05" db="EMBL/GenBank/DDBJ databases">
        <title>Another draft genome of Portunus trituberculatus and its Hox gene families provides insights of decapod evolution.</title>
        <authorList>
            <person name="Jeong J.-H."/>
            <person name="Song I."/>
            <person name="Kim S."/>
            <person name="Choi T."/>
            <person name="Kim D."/>
            <person name="Ryu S."/>
            <person name="Kim W."/>
        </authorList>
    </citation>
    <scope>NUCLEOTIDE SEQUENCE [LARGE SCALE GENOMIC DNA]</scope>
    <source>
        <tissue evidence="10">Muscle</tissue>
    </source>
</reference>
<keyword evidence="6 9" id="KW-0879">Wnt signaling pathway</keyword>
<keyword evidence="4" id="KW-0964">Secreted</keyword>
<name>A0A5B7G9H4_PORTR</name>
<comment type="caution">
    <text evidence="10">The sequence shown here is derived from an EMBL/GenBank/DDBJ whole genome shotgun (WGS) entry which is preliminary data.</text>
</comment>
<keyword evidence="8" id="KW-0449">Lipoprotein</keyword>
<dbReference type="GO" id="GO:0030182">
    <property type="term" value="P:neuron differentiation"/>
    <property type="evidence" value="ECO:0007669"/>
    <property type="project" value="TreeGrafter"/>
</dbReference>
<dbReference type="GO" id="GO:0045165">
    <property type="term" value="P:cell fate commitment"/>
    <property type="evidence" value="ECO:0007669"/>
    <property type="project" value="TreeGrafter"/>
</dbReference>
<dbReference type="GO" id="GO:0005125">
    <property type="term" value="F:cytokine activity"/>
    <property type="evidence" value="ECO:0007669"/>
    <property type="project" value="TreeGrafter"/>
</dbReference>
<dbReference type="Proteomes" id="UP000324222">
    <property type="component" value="Unassembled WGS sequence"/>
</dbReference>
<dbReference type="InterPro" id="IPR005817">
    <property type="entry name" value="Wnt"/>
</dbReference>
<dbReference type="PROSITE" id="PS00246">
    <property type="entry name" value="WNT1"/>
    <property type="match status" value="1"/>
</dbReference>
<gene>
    <name evidence="10" type="primary">wnt8b</name>
    <name evidence="10" type="ORF">E2C01_047806</name>
</gene>
<protein>
    <recommendedName>
        <fullName evidence="9">Protein Wnt</fullName>
    </recommendedName>
</protein>
<evidence type="ECO:0000313" key="11">
    <source>
        <dbReference type="Proteomes" id="UP000324222"/>
    </source>
</evidence>
<sequence length="304" mass="33768">MQADGPMKQSVVGGMQLALKGCQAQMKWQRWACPEGHFNKMHGSRAATRESSLVHAITSAGVTYAVTKNCSQGHIKGCSCSEGGSRSHQDWKWRGCSDDVHFGSQVAERFLDSLEVAQDAPALVNRHNNRLGRMTVAQALRQSCKCHGVSGSCTTKTCWRQMQAFTAVAEAVGRKYRRAVKIKDINGLLEHSSRDARREAIKNRVFPARPRRLAYLNDSPDYCQVNTTIGWSGTVGRRCSRKKGAGVTRPERRSCKTLCRACNLVVDKNVSRVAVPCHCRFQWCCKVKCSTCLKRKVILSCSSK</sequence>
<dbReference type="PANTHER" id="PTHR12027:SF81">
    <property type="entry name" value="WNT INHIBITOR OF DORSAL PROTEIN"/>
    <property type="match status" value="1"/>
</dbReference>
<dbReference type="SMART" id="SM00097">
    <property type="entry name" value="WNT1"/>
    <property type="match status" value="1"/>
</dbReference>
<dbReference type="PANTHER" id="PTHR12027">
    <property type="entry name" value="WNT RELATED"/>
    <property type="match status" value="1"/>
</dbReference>
<dbReference type="InterPro" id="IPR018161">
    <property type="entry name" value="Wnt_CS"/>
</dbReference>
<evidence type="ECO:0000256" key="9">
    <source>
        <dbReference type="RuleBase" id="RU003500"/>
    </source>
</evidence>
<evidence type="ECO:0000256" key="2">
    <source>
        <dbReference type="ARBA" id="ARBA00005683"/>
    </source>
</evidence>
<comment type="similarity">
    <text evidence="2 9">Belongs to the Wnt family.</text>
</comment>
<dbReference type="CDD" id="cd19340">
    <property type="entry name" value="Wnt_Wnt8"/>
    <property type="match status" value="1"/>
</dbReference>
<keyword evidence="3 9" id="KW-0217">Developmental protein</keyword>
<dbReference type="Gene3D" id="3.30.2460.20">
    <property type="match status" value="1"/>
</dbReference>
<evidence type="ECO:0000256" key="8">
    <source>
        <dbReference type="ARBA" id="ARBA00023288"/>
    </source>
</evidence>
<dbReference type="Pfam" id="PF00110">
    <property type="entry name" value="wnt"/>
    <property type="match status" value="1"/>
</dbReference>
<evidence type="ECO:0000256" key="4">
    <source>
        <dbReference type="ARBA" id="ARBA00022525"/>
    </source>
</evidence>
<keyword evidence="7" id="KW-1015">Disulfide bond</keyword>
<keyword evidence="11" id="KW-1185">Reference proteome</keyword>
<evidence type="ECO:0000256" key="5">
    <source>
        <dbReference type="ARBA" id="ARBA00022530"/>
    </source>
</evidence>
<evidence type="ECO:0000256" key="3">
    <source>
        <dbReference type="ARBA" id="ARBA00022473"/>
    </source>
</evidence>
<accession>A0A5B7G9H4</accession>
<comment type="subcellular location">
    <subcellularLocation>
        <location evidence="1 9">Secreted</location>
        <location evidence="1 9">Extracellular space</location>
        <location evidence="1 9">Extracellular matrix</location>
    </subcellularLocation>
</comment>
<dbReference type="PRINTS" id="PR01349">
    <property type="entry name" value="WNTPROTEIN"/>
</dbReference>
<evidence type="ECO:0000256" key="6">
    <source>
        <dbReference type="ARBA" id="ARBA00022687"/>
    </source>
</evidence>
<organism evidence="10 11">
    <name type="scientific">Portunus trituberculatus</name>
    <name type="common">Swimming crab</name>
    <name type="synonym">Neptunus trituberculatus</name>
    <dbReference type="NCBI Taxonomy" id="210409"/>
    <lineage>
        <taxon>Eukaryota</taxon>
        <taxon>Metazoa</taxon>
        <taxon>Ecdysozoa</taxon>
        <taxon>Arthropoda</taxon>
        <taxon>Crustacea</taxon>
        <taxon>Multicrustacea</taxon>
        <taxon>Malacostraca</taxon>
        <taxon>Eumalacostraca</taxon>
        <taxon>Eucarida</taxon>
        <taxon>Decapoda</taxon>
        <taxon>Pleocyemata</taxon>
        <taxon>Brachyura</taxon>
        <taxon>Eubrachyura</taxon>
        <taxon>Portunoidea</taxon>
        <taxon>Portunidae</taxon>
        <taxon>Portuninae</taxon>
        <taxon>Portunus</taxon>
    </lineage>
</organism>